<accession>A0A1M4UDG0</accession>
<feature type="transmembrane region" description="Helical" evidence="1">
    <location>
        <begin position="170"/>
        <end position="190"/>
    </location>
</feature>
<reference evidence="2 3" key="1">
    <citation type="submission" date="2016-11" db="EMBL/GenBank/DDBJ databases">
        <authorList>
            <person name="Jaros S."/>
            <person name="Januszkiewicz K."/>
            <person name="Wedrychowicz H."/>
        </authorList>
    </citation>
    <scope>NUCLEOTIDE SEQUENCE [LARGE SCALE GENOMIC DNA]</scope>
    <source>
        <strain evidence="2 3">DSM 26883</strain>
    </source>
</reference>
<feature type="transmembrane region" description="Helical" evidence="1">
    <location>
        <begin position="21"/>
        <end position="40"/>
    </location>
</feature>
<dbReference type="PANTHER" id="PTHR40115:SF1">
    <property type="entry name" value="INNER MEMBRANE PROTEIN WITH PEPSY TM HELIX"/>
    <property type="match status" value="1"/>
</dbReference>
<sequence length="191" mass="22043">MKSKNSLPTTIRKWFRIIHRDLSFLFTGIIIVYAVSGIALNHKRTFNADYKITKTELQIQGNFPQTEKVSKEQTLDFLKMINEENAYMKHYYSGEQQLKVFLKGGSSLVVDMNTGKAIYESVKKRPILSWFSRLHYNPARWWTWFSDIFAVSLLIIALTGLFMNKGKNGIIGRGGIELIIGILIPMIFLFI</sequence>
<evidence type="ECO:0000256" key="1">
    <source>
        <dbReference type="SAM" id="Phobius"/>
    </source>
</evidence>
<feature type="transmembrane region" description="Helical" evidence="1">
    <location>
        <begin position="141"/>
        <end position="163"/>
    </location>
</feature>
<gene>
    <name evidence="2" type="ORF">SAMN05444349_103103</name>
</gene>
<proteinExistence type="predicted"/>
<dbReference type="RefSeq" id="WP_025073943.1">
    <property type="nucleotide sequence ID" value="NZ_FQVD01000003.1"/>
</dbReference>
<evidence type="ECO:0000313" key="3">
    <source>
        <dbReference type="Proteomes" id="UP000184436"/>
    </source>
</evidence>
<organism evidence="2 3">
    <name type="scientific">Bacteroides faecichinchillae</name>
    <dbReference type="NCBI Taxonomy" id="871325"/>
    <lineage>
        <taxon>Bacteria</taxon>
        <taxon>Pseudomonadati</taxon>
        <taxon>Bacteroidota</taxon>
        <taxon>Bacteroidia</taxon>
        <taxon>Bacteroidales</taxon>
        <taxon>Bacteroidaceae</taxon>
        <taxon>Bacteroides</taxon>
    </lineage>
</organism>
<dbReference type="OrthoDB" id="9787788at2"/>
<name>A0A1M4UDG0_9BACE</name>
<keyword evidence="3" id="KW-1185">Reference proteome</keyword>
<keyword evidence="1" id="KW-0812">Transmembrane</keyword>
<keyword evidence="1" id="KW-1133">Transmembrane helix</keyword>
<protein>
    <recommendedName>
        <fullName evidence="4">PepSY-associated TM region</fullName>
    </recommendedName>
</protein>
<keyword evidence="1" id="KW-0472">Membrane</keyword>
<dbReference type="STRING" id="871325.SAMN05444349_103103"/>
<evidence type="ECO:0008006" key="4">
    <source>
        <dbReference type="Google" id="ProtNLM"/>
    </source>
</evidence>
<dbReference type="AlphaFoldDB" id="A0A1M4UDG0"/>
<dbReference type="Pfam" id="PF16357">
    <property type="entry name" value="PepSY_TM_like_2"/>
    <property type="match status" value="1"/>
</dbReference>
<evidence type="ECO:0000313" key="2">
    <source>
        <dbReference type="EMBL" id="SHE54648.1"/>
    </source>
</evidence>
<dbReference type="PANTHER" id="PTHR40115">
    <property type="entry name" value="INNER MEMBRANE PROTEIN WITH PEPSY TM HELIX"/>
    <property type="match status" value="1"/>
</dbReference>
<dbReference type="EMBL" id="FQVD01000003">
    <property type="protein sequence ID" value="SHE54648.1"/>
    <property type="molecule type" value="Genomic_DNA"/>
</dbReference>
<dbReference type="InterPro" id="IPR032307">
    <property type="entry name" value="PepSY_TM-like_2"/>
</dbReference>
<dbReference type="Proteomes" id="UP000184436">
    <property type="component" value="Unassembled WGS sequence"/>
</dbReference>